<dbReference type="Proteomes" id="UP000655208">
    <property type="component" value="Unassembled WGS sequence"/>
</dbReference>
<keyword evidence="2" id="KW-1185">Reference proteome</keyword>
<evidence type="ECO:0008006" key="3">
    <source>
        <dbReference type="Google" id="ProtNLM"/>
    </source>
</evidence>
<reference evidence="1" key="2">
    <citation type="submission" date="2020-09" db="EMBL/GenBank/DDBJ databases">
        <authorList>
            <person name="Sun Q."/>
            <person name="Zhou Y."/>
        </authorList>
    </citation>
    <scope>NUCLEOTIDE SEQUENCE</scope>
    <source>
        <strain evidence="1">CGMCC 4.7308</strain>
    </source>
</reference>
<evidence type="ECO:0000313" key="2">
    <source>
        <dbReference type="Proteomes" id="UP000655208"/>
    </source>
</evidence>
<dbReference type="RefSeq" id="WP_188940437.1">
    <property type="nucleotide sequence ID" value="NZ_BMNA01000002.1"/>
</dbReference>
<sequence>MAGWADVRRLALALPGTSEHVSWGHAHWRVRDRGFVWERPLGRTDREALGAGAPDGPIVAARVPDEGVRAALVAEQPDIYFTILHFAGFPAVLARLDRLPMPELEELVVEAWVDRAPARLRREYLAGRDRAGEVRD</sequence>
<protein>
    <recommendedName>
        <fullName evidence="3">MmcQ/YjbR family DNA-binding protein</fullName>
    </recommendedName>
</protein>
<organism evidence="1 2">
    <name type="scientific">Nakamurella endophytica</name>
    <dbReference type="NCBI Taxonomy" id="1748367"/>
    <lineage>
        <taxon>Bacteria</taxon>
        <taxon>Bacillati</taxon>
        <taxon>Actinomycetota</taxon>
        <taxon>Actinomycetes</taxon>
        <taxon>Nakamurellales</taxon>
        <taxon>Nakamurellaceae</taxon>
        <taxon>Nakamurella</taxon>
    </lineage>
</organism>
<dbReference type="Pfam" id="PF04237">
    <property type="entry name" value="YjbR"/>
    <property type="match status" value="1"/>
</dbReference>
<evidence type="ECO:0000313" key="1">
    <source>
        <dbReference type="EMBL" id="GGL92515.1"/>
    </source>
</evidence>
<gene>
    <name evidence="1" type="ORF">GCM10011594_10360</name>
</gene>
<reference evidence="1" key="1">
    <citation type="journal article" date="2014" name="Int. J. Syst. Evol. Microbiol.">
        <title>Complete genome sequence of Corynebacterium casei LMG S-19264T (=DSM 44701T), isolated from a smear-ripened cheese.</title>
        <authorList>
            <consortium name="US DOE Joint Genome Institute (JGI-PGF)"/>
            <person name="Walter F."/>
            <person name="Albersmeier A."/>
            <person name="Kalinowski J."/>
            <person name="Ruckert C."/>
        </authorList>
    </citation>
    <scope>NUCLEOTIDE SEQUENCE</scope>
    <source>
        <strain evidence="1">CGMCC 4.7308</strain>
    </source>
</reference>
<name>A0A917WDF5_9ACTN</name>
<dbReference type="InterPro" id="IPR058532">
    <property type="entry name" value="YjbR/MT2646/Rv2570-like"/>
</dbReference>
<comment type="caution">
    <text evidence="1">The sequence shown here is derived from an EMBL/GenBank/DDBJ whole genome shotgun (WGS) entry which is preliminary data.</text>
</comment>
<proteinExistence type="predicted"/>
<dbReference type="AlphaFoldDB" id="A0A917WDF5"/>
<dbReference type="EMBL" id="BMNA01000002">
    <property type="protein sequence ID" value="GGL92515.1"/>
    <property type="molecule type" value="Genomic_DNA"/>
</dbReference>
<accession>A0A917WDF5</accession>